<proteinExistence type="predicted"/>
<evidence type="ECO:0008006" key="4">
    <source>
        <dbReference type="Google" id="ProtNLM"/>
    </source>
</evidence>
<dbReference type="Pfam" id="PF11070">
    <property type="entry name" value="DUF2871"/>
    <property type="match status" value="1"/>
</dbReference>
<comment type="caution">
    <text evidence="2">The sequence shown here is derived from an EMBL/GenBank/DDBJ whole genome shotgun (WGS) entry which is preliminary data.</text>
</comment>
<feature type="transmembrane region" description="Helical" evidence="1">
    <location>
        <begin position="69"/>
        <end position="90"/>
    </location>
</feature>
<feature type="transmembrane region" description="Helical" evidence="1">
    <location>
        <begin position="105"/>
        <end position="129"/>
    </location>
</feature>
<name>A0A255G2B1_9ACTN</name>
<sequence>MKKLYASAALYTVLGLAAGLYYRELTRSHAFTGDSQLGLAHTHFLTLGTLVLLLVLVLEQVFRLSGSRAFGWFLGLWNAGVLITGGMMLVRGTFTVLGEPLTSKAFAGIAGLGHMLLTAGFVLLFVALWRRLPDRSLQPADRGAAMAASVTGPR</sequence>
<keyword evidence="3" id="KW-1185">Reference proteome</keyword>
<evidence type="ECO:0000313" key="3">
    <source>
        <dbReference type="Proteomes" id="UP000215896"/>
    </source>
</evidence>
<keyword evidence="1" id="KW-1133">Transmembrane helix</keyword>
<reference evidence="2 3" key="1">
    <citation type="submission" date="2017-07" db="EMBL/GenBank/DDBJ databases">
        <title>Draft whole genome sequences of clinical Proprionibacteriaceae strains.</title>
        <authorList>
            <person name="Bernier A.-M."/>
            <person name="Bernard K."/>
            <person name="Domingo M.-C."/>
        </authorList>
    </citation>
    <scope>NUCLEOTIDE SEQUENCE [LARGE SCALE GENOMIC DNA]</scope>
    <source>
        <strain evidence="2 3">NML 030167</strain>
    </source>
</reference>
<dbReference type="AlphaFoldDB" id="A0A255G2B1"/>
<dbReference type="InterPro" id="IPR021299">
    <property type="entry name" value="DUF2871"/>
</dbReference>
<accession>A0A255G2B1</accession>
<feature type="transmembrane region" description="Helical" evidence="1">
    <location>
        <begin position="43"/>
        <end position="62"/>
    </location>
</feature>
<dbReference type="Proteomes" id="UP000215896">
    <property type="component" value="Unassembled WGS sequence"/>
</dbReference>
<protein>
    <recommendedName>
        <fullName evidence="4">DUF2871 domain-containing protein</fullName>
    </recommendedName>
</protein>
<organism evidence="2 3">
    <name type="scientific">Enemella evansiae</name>
    <dbReference type="NCBI Taxonomy" id="2016499"/>
    <lineage>
        <taxon>Bacteria</taxon>
        <taxon>Bacillati</taxon>
        <taxon>Actinomycetota</taxon>
        <taxon>Actinomycetes</taxon>
        <taxon>Propionibacteriales</taxon>
        <taxon>Propionibacteriaceae</taxon>
        <taxon>Enemella</taxon>
    </lineage>
</organism>
<dbReference type="OrthoDB" id="1644899at2"/>
<gene>
    <name evidence="2" type="ORF">CGZ94_18380</name>
</gene>
<keyword evidence="1" id="KW-0472">Membrane</keyword>
<evidence type="ECO:0000256" key="1">
    <source>
        <dbReference type="SAM" id="Phobius"/>
    </source>
</evidence>
<dbReference type="RefSeq" id="WP_094406615.1">
    <property type="nucleotide sequence ID" value="NZ_NMVO01000017.1"/>
</dbReference>
<dbReference type="EMBL" id="NMVO01000017">
    <property type="protein sequence ID" value="OYO09622.1"/>
    <property type="molecule type" value="Genomic_DNA"/>
</dbReference>
<keyword evidence="1" id="KW-0812">Transmembrane</keyword>
<evidence type="ECO:0000313" key="2">
    <source>
        <dbReference type="EMBL" id="OYO09622.1"/>
    </source>
</evidence>